<comment type="caution">
    <text evidence="3">The sequence shown here is derived from an EMBL/GenBank/DDBJ whole genome shotgun (WGS) entry which is preliminary data.</text>
</comment>
<dbReference type="RefSeq" id="WP_252741542.1">
    <property type="nucleotide sequence ID" value="NZ_JAMXIB010000007.1"/>
</dbReference>
<keyword evidence="4" id="KW-1185">Reference proteome</keyword>
<dbReference type="CDD" id="cd00293">
    <property type="entry name" value="USP-like"/>
    <property type="match status" value="1"/>
</dbReference>
<dbReference type="Gene3D" id="3.40.50.620">
    <property type="entry name" value="HUPs"/>
    <property type="match status" value="2"/>
</dbReference>
<name>A0ABT1AYP7_9FLAO</name>
<dbReference type="InterPro" id="IPR006016">
    <property type="entry name" value="UspA"/>
</dbReference>
<dbReference type="Proteomes" id="UP001206312">
    <property type="component" value="Unassembled WGS sequence"/>
</dbReference>
<evidence type="ECO:0000313" key="4">
    <source>
        <dbReference type="Proteomes" id="UP001206312"/>
    </source>
</evidence>
<dbReference type="Pfam" id="PF00582">
    <property type="entry name" value="Usp"/>
    <property type="match status" value="1"/>
</dbReference>
<dbReference type="EMBL" id="JAMXIB010000007">
    <property type="protein sequence ID" value="MCO5725164.1"/>
    <property type="molecule type" value="Genomic_DNA"/>
</dbReference>
<evidence type="ECO:0000256" key="1">
    <source>
        <dbReference type="ARBA" id="ARBA00008791"/>
    </source>
</evidence>
<dbReference type="InterPro" id="IPR014729">
    <property type="entry name" value="Rossmann-like_a/b/a_fold"/>
</dbReference>
<dbReference type="PRINTS" id="PR01438">
    <property type="entry name" value="UNVRSLSTRESS"/>
</dbReference>
<dbReference type="PANTHER" id="PTHR46268">
    <property type="entry name" value="STRESS RESPONSE PROTEIN NHAX"/>
    <property type="match status" value="1"/>
</dbReference>
<feature type="domain" description="UspA" evidence="2">
    <location>
        <begin position="1"/>
        <end position="146"/>
    </location>
</feature>
<protein>
    <submittedName>
        <fullName evidence="3">Universal stress protein</fullName>
    </submittedName>
</protein>
<accession>A0ABT1AYP7</accession>
<dbReference type="PANTHER" id="PTHR46268:SF6">
    <property type="entry name" value="UNIVERSAL STRESS PROTEIN UP12"/>
    <property type="match status" value="1"/>
</dbReference>
<comment type="similarity">
    <text evidence="1">Belongs to the universal stress protein A family.</text>
</comment>
<sequence>MKTILLPTDFSKNAWNALFTALKLYHDQQCLFVLLHTFEPELANILGDRGEKRLGTIYQSLEVESAAKMKEITDYLAKNHQNPRHRFQALCRPGDLIAVVRQRMEAHPADMIIMGTQGATGAERVFLGSNTVRMLKNIRNKPVIAVPESYDFQWLRSVIFPTDYMQHYEDFELRPLVDLITDWKATLHVVYAAREFALKPKQESNKALLRTRFKGHAVRFSEIPLDKTLSKTLTDHSNAQKADLLALMHHKHSIFEGLAKEKVVNRIAFDSKIPLLILPQFL</sequence>
<organism evidence="3 4">
    <name type="scientific">Robiginitalea marina</name>
    <dbReference type="NCBI Taxonomy" id="2954105"/>
    <lineage>
        <taxon>Bacteria</taxon>
        <taxon>Pseudomonadati</taxon>
        <taxon>Bacteroidota</taxon>
        <taxon>Flavobacteriia</taxon>
        <taxon>Flavobacteriales</taxon>
        <taxon>Flavobacteriaceae</taxon>
        <taxon>Robiginitalea</taxon>
    </lineage>
</organism>
<reference evidence="3 4" key="1">
    <citation type="submission" date="2022-06" db="EMBL/GenBank/DDBJ databases">
        <authorList>
            <person name="Xuan X."/>
        </authorList>
    </citation>
    <scope>NUCLEOTIDE SEQUENCE [LARGE SCALE GENOMIC DNA]</scope>
    <source>
        <strain evidence="3 4">2V75</strain>
    </source>
</reference>
<dbReference type="SUPFAM" id="SSF52402">
    <property type="entry name" value="Adenine nucleotide alpha hydrolases-like"/>
    <property type="match status" value="2"/>
</dbReference>
<evidence type="ECO:0000259" key="2">
    <source>
        <dbReference type="Pfam" id="PF00582"/>
    </source>
</evidence>
<gene>
    <name evidence="3" type="ORF">NG653_09880</name>
</gene>
<evidence type="ECO:0000313" key="3">
    <source>
        <dbReference type="EMBL" id="MCO5725164.1"/>
    </source>
</evidence>
<dbReference type="InterPro" id="IPR006015">
    <property type="entry name" value="Universal_stress_UspA"/>
</dbReference>
<proteinExistence type="inferred from homology"/>